<dbReference type="AlphaFoldDB" id="A0A0D2MQC1"/>
<dbReference type="EMBL" id="KK100593">
    <property type="protein sequence ID" value="KIZ04870.1"/>
    <property type="molecule type" value="Genomic_DNA"/>
</dbReference>
<keyword evidence="2" id="KW-1185">Reference proteome</keyword>
<proteinExistence type="predicted"/>
<evidence type="ECO:0008006" key="3">
    <source>
        <dbReference type="Google" id="ProtNLM"/>
    </source>
</evidence>
<dbReference type="KEGG" id="mng:MNEG_3086"/>
<dbReference type="OrthoDB" id="5673at2759"/>
<name>A0A0D2MQC1_9CHLO</name>
<evidence type="ECO:0000313" key="2">
    <source>
        <dbReference type="Proteomes" id="UP000054498"/>
    </source>
</evidence>
<dbReference type="STRING" id="145388.A0A0D2MQC1"/>
<reference evidence="1 2" key="1">
    <citation type="journal article" date="2013" name="BMC Genomics">
        <title>Reconstruction of the lipid metabolism for the microalga Monoraphidium neglectum from its genome sequence reveals characteristics suitable for biofuel production.</title>
        <authorList>
            <person name="Bogen C."/>
            <person name="Al-Dilaimi A."/>
            <person name="Albersmeier A."/>
            <person name="Wichmann J."/>
            <person name="Grundmann M."/>
            <person name="Rupp O."/>
            <person name="Lauersen K.J."/>
            <person name="Blifernez-Klassen O."/>
            <person name="Kalinowski J."/>
            <person name="Goesmann A."/>
            <person name="Mussgnug J.H."/>
            <person name="Kruse O."/>
        </authorList>
    </citation>
    <scope>NUCLEOTIDE SEQUENCE [LARGE SCALE GENOMIC DNA]</scope>
    <source>
        <strain evidence="1 2">SAG 48.87</strain>
    </source>
</reference>
<evidence type="ECO:0000313" key="1">
    <source>
        <dbReference type="EMBL" id="KIZ04870.1"/>
    </source>
</evidence>
<dbReference type="GeneID" id="25735964"/>
<dbReference type="RefSeq" id="XP_013903889.1">
    <property type="nucleotide sequence ID" value="XM_014048435.1"/>
</dbReference>
<accession>A0A0D2MQC1</accession>
<organism evidence="1 2">
    <name type="scientific">Monoraphidium neglectum</name>
    <dbReference type="NCBI Taxonomy" id="145388"/>
    <lineage>
        <taxon>Eukaryota</taxon>
        <taxon>Viridiplantae</taxon>
        <taxon>Chlorophyta</taxon>
        <taxon>core chlorophytes</taxon>
        <taxon>Chlorophyceae</taxon>
        <taxon>CS clade</taxon>
        <taxon>Sphaeropleales</taxon>
        <taxon>Selenastraceae</taxon>
        <taxon>Monoraphidium</taxon>
    </lineage>
</organism>
<dbReference type="Proteomes" id="UP000054498">
    <property type="component" value="Unassembled WGS sequence"/>
</dbReference>
<gene>
    <name evidence="1" type="ORF">MNEG_3086</name>
</gene>
<sequence length="156" mass="15225">MLAALAIAVGVVECVQGLRRAGALGSLAARKLMHTAAVALAALCAGDGLADVAGRRFGVGALGPLPWSRGKTWAGSFACLVGSWAASLGIIMYLRAFGLPLGVGHLSAAQLSSGCALCAAAAALVESLPVKEVDNITVPLTAAVAAGWAFGAGGAG</sequence>
<protein>
    <recommendedName>
        <fullName evidence="3">Phosphatidate cytidylyltransferase</fullName>
    </recommendedName>
</protein>